<dbReference type="Proteomes" id="UP001062846">
    <property type="component" value="Chromosome 11"/>
</dbReference>
<reference evidence="1" key="1">
    <citation type="submission" date="2022-02" db="EMBL/GenBank/DDBJ databases">
        <title>Plant Genome Project.</title>
        <authorList>
            <person name="Zhang R.-G."/>
        </authorList>
    </citation>
    <scope>NUCLEOTIDE SEQUENCE</scope>
    <source>
        <strain evidence="1">AT1</strain>
    </source>
</reference>
<proteinExistence type="predicted"/>
<gene>
    <name evidence="1" type="ORF">RHMOL_Rhmol11G0078100</name>
</gene>
<sequence>MPTHSPQKIPSTSKSTMPNTPQPNTLRRSPRLTPPPPAAAATKSPAKKRPPSSPKNTLALTLHASANNLDPAFVAESRSPTPGLRRSPRLSSTPLTVESRLVLHSSALDAPEMDSGPALSAEKCSSRPSTKKFRGVYELKSLGALPAIYSGPALPAEKCLSRPAAKKYRGVHELKSRIDSGPALSAEKCSSRPASKKYRGVFELKSLGALSPVEKRGSVGSGLERGGSDGKRLRSREVQFRFGERESDDGESDLVELVGDLMEKRKPKKIKTRPSSEKEIPKTKSTTCFFVGEPVAEEEARERWSWRYELKSKNTKCQSCKLNEGEEDEIILNVDCHYSQAQVTSCIFNLGDCAYIKGDGSQKHVGKILEFFKTTDGEDYFRVQWFFRAEDTVMKEEAAFHDQKRLFYSTLMNDNLLDCIISKLSVVQIPPTLGLPPNFIQPSDFYYDMEYCVEYSTFRTLLTGKAISSSYAYTNIPCDLNNASISGKPVNTMIIFSRKTAKPLGFTFEFDDYSAESSNLTTPDDFEAFCAMITATPLEEMANCQPYKADLALLDLYAGCGGMSTGFCLGAKLSSVNLVTRWAVDANESACESLRLNHPETQVRNETAEDFLELMKGWEKLCQWYVLSNLDTTHESRAEDTTEDKINEYSPSDVKSRAGEYEVLRLVDICYGDTGKRGKRGLKFKVRWKGYSSDDDTWEPIEGLSNLQKFTSVSNCQERIQDFVRSGFKSKILPLPGDVDVLCGGPPCQGISGYNRFRNIDSPLDDERNHQIVVFMDIVKFLMPKYVLMENVVDILRFDKASLARYALSRLVDMRYQARLGTIAAGCYGLPQFRLRVFLWGALPCEKLPQFPRPTHDVVVRYWPPSEFEQNTVAYDEGEHRELEEAAVLRDAISDLPAVTWHEKREQMAYEKPPETEFQRYIRLTKDEMMGFSKGIEDAKKAVLYDHRPYQLNEDDYLRVCQIPRKKGANFRDLPGVVVGPDNVVLRDPKKEQMMLPSGKPMVPDYVFTFEQGKSRRPFARLWWDETVPTVVTFPSLHNSAALHPEQDRPLTIREYARLQGFPDFYRFCGTTKGRYRQVGNAVAVPVARALGYAMGMASQKLGGNEPLMTLPPKFAFQRFPTEEILSMRPQ</sequence>
<comment type="caution">
    <text evidence="1">The sequence shown here is derived from an EMBL/GenBank/DDBJ whole genome shotgun (WGS) entry which is preliminary data.</text>
</comment>
<accession>A0ACC0LPV0</accession>
<evidence type="ECO:0000313" key="1">
    <source>
        <dbReference type="EMBL" id="KAI8530675.1"/>
    </source>
</evidence>
<protein>
    <submittedName>
        <fullName evidence="1">Uncharacterized protein</fullName>
    </submittedName>
</protein>
<dbReference type="EMBL" id="CM046398">
    <property type="protein sequence ID" value="KAI8530675.1"/>
    <property type="molecule type" value="Genomic_DNA"/>
</dbReference>
<name>A0ACC0LPV0_RHOML</name>
<evidence type="ECO:0000313" key="2">
    <source>
        <dbReference type="Proteomes" id="UP001062846"/>
    </source>
</evidence>
<keyword evidence="2" id="KW-1185">Reference proteome</keyword>
<organism evidence="1 2">
    <name type="scientific">Rhododendron molle</name>
    <name type="common">Chinese azalea</name>
    <name type="synonym">Azalea mollis</name>
    <dbReference type="NCBI Taxonomy" id="49168"/>
    <lineage>
        <taxon>Eukaryota</taxon>
        <taxon>Viridiplantae</taxon>
        <taxon>Streptophyta</taxon>
        <taxon>Embryophyta</taxon>
        <taxon>Tracheophyta</taxon>
        <taxon>Spermatophyta</taxon>
        <taxon>Magnoliopsida</taxon>
        <taxon>eudicotyledons</taxon>
        <taxon>Gunneridae</taxon>
        <taxon>Pentapetalae</taxon>
        <taxon>asterids</taxon>
        <taxon>Ericales</taxon>
        <taxon>Ericaceae</taxon>
        <taxon>Ericoideae</taxon>
        <taxon>Rhodoreae</taxon>
        <taxon>Rhododendron</taxon>
    </lineage>
</organism>